<dbReference type="KEGG" id="mgz:GCW_00600"/>
<evidence type="ECO:0000256" key="1">
    <source>
        <dbReference type="SAM" id="Phobius"/>
    </source>
</evidence>
<keyword evidence="1" id="KW-0812">Transmembrane</keyword>
<sequence>MENYLKIINITRRQLALFLVFLGTVVFASAGIISLMTYALSDQGFYFVIYDQMKFNISLILPLIFFVIFAVAGLTILLTGKESYQFSNKLIKNPNWLKIVILFVEIIQLTIWALFIIILMTYFYPVNKSIDEIYQAQTLTVDFNNNTIYSGLLSFIQINNNFFADLKISILNYASILPYFYNKDSFVFWNIVYLTLYLSFFLAYVKLSLFKQKQRILSLIPFVGLISYVTTPNNLEQNVLSKPDTTGLKWYQKILASNQTVFKIKLTKTTLSLSLFYLASVLGFVIYAIAITFMYGIGFKLKSSVDVNNAYVYDFNRWNREFNESELRLMTDFSTALMAFFIITFVVMSLGIILDKNPYTFGAVVGKNQVRLSLTLLAIDITQSLFYTLIFYFYVANAYDSLYPLAVPLDLDLDLDPDLRGDTDRNNAGWLYGSQDLFITTSLVFVLTYLSWFLAYAKGGVFSRRTRILMYVPFASLFFVKYHVGNPKIRNNNINRCRLLY</sequence>
<gene>
    <name evidence="2" type="ORF">GCW_00600</name>
</gene>
<feature type="transmembrane region" description="Helical" evidence="1">
    <location>
        <begin position="275"/>
        <end position="297"/>
    </location>
</feature>
<dbReference type="HOGENOM" id="CLU_050197_0_0_14"/>
<keyword evidence="1" id="KW-1133">Transmembrane helix</keyword>
<feature type="transmembrane region" description="Helical" evidence="1">
    <location>
        <begin position="15"/>
        <end position="39"/>
    </location>
</feature>
<feature type="transmembrane region" description="Helical" evidence="1">
    <location>
        <begin position="99"/>
        <end position="124"/>
    </location>
</feature>
<feature type="transmembrane region" description="Helical" evidence="1">
    <location>
        <begin position="333"/>
        <end position="354"/>
    </location>
</feature>
<dbReference type="EMBL" id="CP006916">
    <property type="protein sequence ID" value="AHB99429.1"/>
    <property type="molecule type" value="Genomic_DNA"/>
</dbReference>
<evidence type="ECO:0000313" key="3">
    <source>
        <dbReference type="Proteomes" id="UP000018735"/>
    </source>
</evidence>
<feature type="transmembrane region" description="Helical" evidence="1">
    <location>
        <begin position="186"/>
        <end position="205"/>
    </location>
</feature>
<dbReference type="RefSeq" id="WP_011883794.1">
    <property type="nucleotide sequence ID" value="NC_023030.2"/>
</dbReference>
<feature type="transmembrane region" description="Helical" evidence="1">
    <location>
        <begin position="468"/>
        <end position="484"/>
    </location>
</feature>
<accession>A0A0F6CK07</accession>
<dbReference type="Proteomes" id="UP000018735">
    <property type="component" value="Chromosome"/>
</dbReference>
<keyword evidence="1" id="KW-0472">Membrane</keyword>
<feature type="transmembrane region" description="Helical" evidence="1">
    <location>
        <begin position="59"/>
        <end position="78"/>
    </location>
</feature>
<protein>
    <submittedName>
        <fullName evidence="2">Membrane protein</fullName>
    </submittedName>
</protein>
<organism evidence="2 3">
    <name type="scientific">Mycoplasmoides gallisepticum S6</name>
    <dbReference type="NCBI Taxonomy" id="1006581"/>
    <lineage>
        <taxon>Bacteria</taxon>
        <taxon>Bacillati</taxon>
        <taxon>Mycoplasmatota</taxon>
        <taxon>Mycoplasmoidales</taxon>
        <taxon>Mycoplasmoidaceae</taxon>
        <taxon>Mycoplasmoides</taxon>
    </lineage>
</organism>
<evidence type="ECO:0000313" key="2">
    <source>
        <dbReference type="EMBL" id="AHB99429.1"/>
    </source>
</evidence>
<name>A0A0F6CK07_MYCGL</name>
<feature type="transmembrane region" description="Helical" evidence="1">
    <location>
        <begin position="374"/>
        <end position="395"/>
    </location>
</feature>
<feature type="transmembrane region" description="Helical" evidence="1">
    <location>
        <begin position="437"/>
        <end position="456"/>
    </location>
</feature>
<proteinExistence type="predicted"/>
<dbReference type="AlphaFoldDB" id="A0A0F6CK07"/>
<reference evidence="2 3" key="1">
    <citation type="journal article" date="2011" name="PLoS ONE">
        <title>Core proteome of the minimal cell: comparative proteomics of three mollicute species.</title>
        <authorList>
            <person name="Fisunov G.Y."/>
            <person name="Alexeev D.G."/>
            <person name="Bazaleev N.A."/>
            <person name="Ladygina V.G."/>
            <person name="Galyamina M.A."/>
            <person name="Kondratov I.G."/>
            <person name="Zhukova N.A."/>
            <person name="Serebryakova M.V."/>
            <person name="Demina I.A."/>
            <person name="Govorun V.M."/>
        </authorList>
    </citation>
    <scope>NUCLEOTIDE SEQUENCE [LARGE SCALE GENOMIC DNA]</scope>
    <source>
        <strain evidence="2 3">S6</strain>
    </source>
</reference>